<dbReference type="Pfam" id="PF05773">
    <property type="entry name" value="RWD"/>
    <property type="match status" value="1"/>
</dbReference>
<evidence type="ECO:0000313" key="8">
    <source>
        <dbReference type="Proteomes" id="UP000694523"/>
    </source>
</evidence>
<dbReference type="InterPro" id="IPR016135">
    <property type="entry name" value="UBQ-conjugating_enzyme/RWD"/>
</dbReference>
<evidence type="ECO:0000256" key="2">
    <source>
        <dbReference type="ARBA" id="ARBA00004496"/>
    </source>
</evidence>
<dbReference type="InterPro" id="IPR006575">
    <property type="entry name" value="RWD_dom"/>
</dbReference>
<evidence type="ECO:0000256" key="4">
    <source>
        <dbReference type="ARBA" id="ARBA00022490"/>
    </source>
</evidence>
<comment type="subcellular location">
    <subcellularLocation>
        <location evidence="2">Cytoplasm</location>
    </subcellularLocation>
    <subcellularLocation>
        <location evidence="1">Nucleus</location>
    </subcellularLocation>
</comment>
<evidence type="ECO:0000313" key="7">
    <source>
        <dbReference type="Ensembl" id="ENSNMLP00000034206.1"/>
    </source>
</evidence>
<protein>
    <recommendedName>
        <fullName evidence="3">RWD domain-containing protein 3</fullName>
    </recommendedName>
</protein>
<dbReference type="SUPFAM" id="SSF54495">
    <property type="entry name" value="UBC-like"/>
    <property type="match status" value="1"/>
</dbReference>
<reference evidence="7" key="2">
    <citation type="submission" date="2025-09" db="UniProtKB">
        <authorList>
            <consortium name="Ensembl"/>
        </authorList>
    </citation>
    <scope>IDENTIFICATION</scope>
</reference>
<dbReference type="SMART" id="SM00591">
    <property type="entry name" value="RWD"/>
    <property type="match status" value="1"/>
</dbReference>
<evidence type="ECO:0000256" key="3">
    <source>
        <dbReference type="ARBA" id="ARBA00015444"/>
    </source>
</evidence>
<dbReference type="GO" id="GO:0033235">
    <property type="term" value="P:positive regulation of protein sumoylation"/>
    <property type="evidence" value="ECO:0007669"/>
    <property type="project" value="InterPro"/>
</dbReference>
<sequence>MSDDALEEVSVLSSIYCGEGEFELLQQSADGVTVQITSSVVNGEKVTVLFHLPPTYPLCLPDISVSSSTLSRAQCQDIRQKLLIHAVTLPREAMIHQLIEKLQSLAVSESSPGAESEITPDQDQAQWISVLSLDHIRSRSRYISLLERWSKQLQLSGRLILGRNILVLLQGNIAGIKEFCCLLKTVKVDVDSSGRKCKERLMKVLIETPSALSTEKSLQGFEVKECLSLSELCAAFEEVHLTEVYKKLLPSLRD</sequence>
<keyword evidence="4" id="KW-0963">Cytoplasm</keyword>
<evidence type="ECO:0000259" key="6">
    <source>
        <dbReference type="PROSITE" id="PS50908"/>
    </source>
</evidence>
<evidence type="ECO:0000256" key="1">
    <source>
        <dbReference type="ARBA" id="ARBA00004123"/>
    </source>
</evidence>
<dbReference type="InterPro" id="IPR038840">
    <property type="entry name" value="RWDD3"/>
</dbReference>
<keyword evidence="5" id="KW-0539">Nucleus</keyword>
<dbReference type="Ensembl" id="ENSNMLT00000038096.1">
    <property type="protein sequence ID" value="ENSNMLP00000034206.1"/>
    <property type="gene ID" value="ENSNMLG00000021313.1"/>
</dbReference>
<dbReference type="GO" id="GO:0005737">
    <property type="term" value="C:cytoplasm"/>
    <property type="evidence" value="ECO:0007669"/>
    <property type="project" value="UniProtKB-SubCell"/>
</dbReference>
<dbReference type="PROSITE" id="PS50908">
    <property type="entry name" value="RWD"/>
    <property type="match status" value="1"/>
</dbReference>
<dbReference type="PANTHER" id="PTHR15628">
    <property type="entry name" value="RWD DOMAIN-CONTAINING PROTEIN 3"/>
    <property type="match status" value="1"/>
</dbReference>
<dbReference type="CDD" id="cd24164">
    <property type="entry name" value="RWDD3_C"/>
    <property type="match status" value="1"/>
</dbReference>
<reference evidence="7" key="1">
    <citation type="submission" date="2025-08" db="UniProtKB">
        <authorList>
            <consortium name="Ensembl"/>
        </authorList>
    </citation>
    <scope>IDENTIFICATION</scope>
</reference>
<proteinExistence type="predicted"/>
<accession>A0A8C6UH52</accession>
<evidence type="ECO:0000256" key="5">
    <source>
        <dbReference type="ARBA" id="ARBA00023242"/>
    </source>
</evidence>
<dbReference type="AlphaFoldDB" id="A0A8C6UH52"/>
<feature type="domain" description="RWD" evidence="6">
    <location>
        <begin position="7"/>
        <end position="109"/>
    </location>
</feature>
<dbReference type="Gene3D" id="3.10.110.10">
    <property type="entry name" value="Ubiquitin Conjugating Enzyme"/>
    <property type="match status" value="1"/>
</dbReference>
<name>A0A8C6UH52_9GOBI</name>
<dbReference type="GO" id="GO:0005634">
    <property type="term" value="C:nucleus"/>
    <property type="evidence" value="ECO:0007669"/>
    <property type="project" value="UniProtKB-SubCell"/>
</dbReference>
<dbReference type="Proteomes" id="UP000694523">
    <property type="component" value="Unplaced"/>
</dbReference>
<dbReference type="GO" id="GO:1902073">
    <property type="term" value="P:positive regulation of hypoxia-inducible factor-1alpha signaling pathway"/>
    <property type="evidence" value="ECO:0007669"/>
    <property type="project" value="InterPro"/>
</dbReference>
<organism evidence="7 8">
    <name type="scientific">Neogobius melanostomus</name>
    <name type="common">round goby</name>
    <dbReference type="NCBI Taxonomy" id="47308"/>
    <lineage>
        <taxon>Eukaryota</taxon>
        <taxon>Metazoa</taxon>
        <taxon>Chordata</taxon>
        <taxon>Craniata</taxon>
        <taxon>Vertebrata</taxon>
        <taxon>Euteleostomi</taxon>
        <taxon>Actinopterygii</taxon>
        <taxon>Neopterygii</taxon>
        <taxon>Teleostei</taxon>
        <taxon>Neoteleostei</taxon>
        <taxon>Acanthomorphata</taxon>
        <taxon>Gobiaria</taxon>
        <taxon>Gobiiformes</taxon>
        <taxon>Gobioidei</taxon>
        <taxon>Gobiidae</taxon>
        <taxon>Benthophilinae</taxon>
        <taxon>Neogobiini</taxon>
        <taxon>Neogobius</taxon>
    </lineage>
</organism>
<dbReference type="PANTHER" id="PTHR15628:SF1">
    <property type="entry name" value="RWD DOMAIN-CONTAINING PROTEIN 3"/>
    <property type="match status" value="1"/>
</dbReference>
<keyword evidence="8" id="KW-1185">Reference proteome</keyword>